<organism evidence="1 2">
    <name type="scientific">Setaria italica</name>
    <name type="common">Foxtail millet</name>
    <name type="synonym">Panicum italicum</name>
    <dbReference type="NCBI Taxonomy" id="4555"/>
    <lineage>
        <taxon>Eukaryota</taxon>
        <taxon>Viridiplantae</taxon>
        <taxon>Streptophyta</taxon>
        <taxon>Embryophyta</taxon>
        <taxon>Tracheophyta</taxon>
        <taxon>Spermatophyta</taxon>
        <taxon>Magnoliopsida</taxon>
        <taxon>Liliopsida</taxon>
        <taxon>Poales</taxon>
        <taxon>Poaceae</taxon>
        <taxon>PACMAD clade</taxon>
        <taxon>Panicoideae</taxon>
        <taxon>Panicodae</taxon>
        <taxon>Paniceae</taxon>
        <taxon>Cenchrinae</taxon>
        <taxon>Setaria</taxon>
    </lineage>
</organism>
<evidence type="ECO:0000313" key="2">
    <source>
        <dbReference type="Proteomes" id="UP000004995"/>
    </source>
</evidence>
<dbReference type="Proteomes" id="UP000004995">
    <property type="component" value="Unassembled WGS sequence"/>
</dbReference>
<dbReference type="InParanoid" id="K3XNY1"/>
<accession>K3XNY1</accession>
<keyword evidence="2" id="KW-1185">Reference proteome</keyword>
<dbReference type="EnsemblPlants" id="KQL03365">
    <property type="protein sequence ID" value="KQL03365"/>
    <property type="gene ID" value="SETIT_003604mg"/>
</dbReference>
<dbReference type="HOGENOM" id="CLU_2675754_0_0_1"/>
<dbReference type="AlphaFoldDB" id="K3XNY1"/>
<dbReference type="Gramene" id="KQL03365">
    <property type="protein sequence ID" value="KQL03365"/>
    <property type="gene ID" value="SETIT_003604mg"/>
</dbReference>
<reference evidence="1" key="2">
    <citation type="submission" date="2018-08" db="UniProtKB">
        <authorList>
            <consortium name="EnsemblPlants"/>
        </authorList>
    </citation>
    <scope>IDENTIFICATION</scope>
    <source>
        <strain evidence="1">Yugu1</strain>
    </source>
</reference>
<sequence>MQSSKANREIERRLAVARTERCGFHRFPHSEKASRSVLVHNSAYHLPWITGWKQKHAAVQRCMYGSDPLLRDLHE</sequence>
<protein>
    <submittedName>
        <fullName evidence="1">Uncharacterized protein</fullName>
    </submittedName>
</protein>
<proteinExistence type="predicted"/>
<dbReference type="EMBL" id="AGNK02002759">
    <property type="status" value="NOT_ANNOTATED_CDS"/>
    <property type="molecule type" value="Genomic_DNA"/>
</dbReference>
<reference evidence="2" key="1">
    <citation type="journal article" date="2012" name="Nat. Biotechnol.">
        <title>Reference genome sequence of the model plant Setaria.</title>
        <authorList>
            <person name="Bennetzen J.L."/>
            <person name="Schmutz J."/>
            <person name="Wang H."/>
            <person name="Percifield R."/>
            <person name="Hawkins J."/>
            <person name="Pontaroli A.C."/>
            <person name="Estep M."/>
            <person name="Feng L."/>
            <person name="Vaughn J.N."/>
            <person name="Grimwood J."/>
            <person name="Jenkins J."/>
            <person name="Barry K."/>
            <person name="Lindquist E."/>
            <person name="Hellsten U."/>
            <person name="Deshpande S."/>
            <person name="Wang X."/>
            <person name="Wu X."/>
            <person name="Mitros T."/>
            <person name="Triplett J."/>
            <person name="Yang X."/>
            <person name="Ye C.Y."/>
            <person name="Mauro-Herrera M."/>
            <person name="Wang L."/>
            <person name="Li P."/>
            <person name="Sharma M."/>
            <person name="Sharma R."/>
            <person name="Ronald P.C."/>
            <person name="Panaud O."/>
            <person name="Kellogg E.A."/>
            <person name="Brutnell T.P."/>
            <person name="Doust A.N."/>
            <person name="Tuskan G.A."/>
            <person name="Rokhsar D."/>
            <person name="Devos K.M."/>
        </authorList>
    </citation>
    <scope>NUCLEOTIDE SEQUENCE [LARGE SCALE GENOMIC DNA]</scope>
    <source>
        <strain evidence="2">cv. Yugu1</strain>
    </source>
</reference>
<name>K3XNY1_SETIT</name>
<evidence type="ECO:0000313" key="1">
    <source>
        <dbReference type="EnsemblPlants" id="KQL03365"/>
    </source>
</evidence>